<dbReference type="InterPro" id="IPR039424">
    <property type="entry name" value="SBP_5"/>
</dbReference>
<dbReference type="PANTHER" id="PTHR30290">
    <property type="entry name" value="PERIPLASMIC BINDING COMPONENT OF ABC TRANSPORTER"/>
    <property type="match status" value="1"/>
</dbReference>
<dbReference type="SUPFAM" id="SSF53850">
    <property type="entry name" value="Periplasmic binding protein-like II"/>
    <property type="match status" value="1"/>
</dbReference>
<evidence type="ECO:0000256" key="4">
    <source>
        <dbReference type="ARBA" id="ARBA00022729"/>
    </source>
</evidence>
<dbReference type="PANTHER" id="PTHR30290:SF10">
    <property type="entry name" value="PERIPLASMIC OLIGOPEPTIDE-BINDING PROTEIN-RELATED"/>
    <property type="match status" value="1"/>
</dbReference>
<keyword evidence="3" id="KW-0813">Transport</keyword>
<evidence type="ECO:0000256" key="3">
    <source>
        <dbReference type="ARBA" id="ARBA00022448"/>
    </source>
</evidence>
<dbReference type="Gene3D" id="3.40.190.10">
    <property type="entry name" value="Periplasmic binding protein-like II"/>
    <property type="match status" value="1"/>
</dbReference>
<accession>A0A9W3YKT8</accession>
<dbReference type="GO" id="GO:0015833">
    <property type="term" value="P:peptide transport"/>
    <property type="evidence" value="ECO:0007669"/>
    <property type="project" value="TreeGrafter"/>
</dbReference>
<comment type="similarity">
    <text evidence="2">Belongs to the bacterial solute-binding protein 5 family.</text>
</comment>
<dbReference type="Pfam" id="PF00496">
    <property type="entry name" value="SBP_bac_5"/>
    <property type="match status" value="1"/>
</dbReference>
<evidence type="ECO:0000313" key="5">
    <source>
        <dbReference type="EMBL" id="AYF85353.1"/>
    </source>
</evidence>
<organism evidence="5 6">
    <name type="scientific">Bacillus thuringiensis</name>
    <dbReference type="NCBI Taxonomy" id="1428"/>
    <lineage>
        <taxon>Bacteria</taxon>
        <taxon>Bacillati</taxon>
        <taxon>Bacillota</taxon>
        <taxon>Bacilli</taxon>
        <taxon>Bacillales</taxon>
        <taxon>Bacillaceae</taxon>
        <taxon>Bacillus</taxon>
        <taxon>Bacillus cereus group</taxon>
    </lineage>
</organism>
<protein>
    <submittedName>
        <fullName evidence="5">Peptide transporter</fullName>
    </submittedName>
</protein>
<dbReference type="Proteomes" id="UP000269847">
    <property type="component" value="Plasmid p.1"/>
</dbReference>
<evidence type="ECO:0000313" key="6">
    <source>
        <dbReference type="Proteomes" id="UP000269847"/>
    </source>
</evidence>
<gene>
    <name evidence="5" type="ORF">D7J84_30745</name>
</gene>
<dbReference type="EMBL" id="CP032614">
    <property type="protein sequence ID" value="AYF85353.1"/>
    <property type="molecule type" value="Genomic_DNA"/>
</dbReference>
<keyword evidence="4" id="KW-0732">Signal</keyword>
<comment type="subcellular location">
    <subcellularLocation>
        <location evidence="1">Cell envelope</location>
    </subcellularLocation>
</comment>
<dbReference type="InterPro" id="IPR000914">
    <property type="entry name" value="SBP_5_dom"/>
</dbReference>
<evidence type="ECO:0000256" key="2">
    <source>
        <dbReference type="ARBA" id="ARBA00005695"/>
    </source>
</evidence>
<dbReference type="AlphaFoldDB" id="A0A9W3YKT8"/>
<reference evidence="5 6" key="1">
    <citation type="submission" date="2018-09" db="EMBL/GenBank/DDBJ databases">
        <title>Complete genome of Bacillus thuringiensis strain QZL38.</title>
        <authorList>
            <person name="Song F."/>
        </authorList>
    </citation>
    <scope>NUCLEOTIDE SEQUENCE [LARGE SCALE GENOMIC DNA]</scope>
    <source>
        <strain evidence="5 6">QZL38</strain>
        <plasmid evidence="5 6">p.1</plasmid>
    </source>
</reference>
<keyword evidence="5" id="KW-0614">Plasmid</keyword>
<evidence type="ECO:0000256" key="1">
    <source>
        <dbReference type="ARBA" id="ARBA00004196"/>
    </source>
</evidence>
<geneLocation type="plasmid" evidence="5 6">
    <name>p.1</name>
</geneLocation>
<sequence length="248" mass="28585">MPFLFILNYNFTYLTIYKISKAFDKKAFVEMVLKNGSLPAKGIAPFNFARGTDEKNFGKVNGNLAKYDVNAAKESWKKAKQELGKGEVVLELLTSDNALAKRNAEYLKGELEKNLNGLTVNIKPQSRKQQIELLFNSDYDIGVDVWGPDIRDLITFLDLFTTDSTYNFDKYSNKQYDELIHKVKIDLADEEKARWEAMKQAEKILLEDEVVALIYQQGRSYLQRSFVKGIVTNDFGGKFNYKWVKVKR</sequence>
<dbReference type="FunFam" id="3.10.105.10:FF:000001">
    <property type="entry name" value="Oligopeptide ABC transporter, oligopeptide-binding protein"/>
    <property type="match status" value="1"/>
</dbReference>
<dbReference type="GO" id="GO:0030313">
    <property type="term" value="C:cell envelope"/>
    <property type="evidence" value="ECO:0007669"/>
    <property type="project" value="UniProtKB-SubCell"/>
</dbReference>
<dbReference type="GO" id="GO:1904680">
    <property type="term" value="F:peptide transmembrane transporter activity"/>
    <property type="evidence" value="ECO:0007669"/>
    <property type="project" value="TreeGrafter"/>
</dbReference>
<name>A0A9W3YKT8_BACTU</name>
<dbReference type="Gene3D" id="3.10.105.10">
    <property type="entry name" value="Dipeptide-binding Protein, Domain 3"/>
    <property type="match status" value="1"/>
</dbReference>
<proteinExistence type="inferred from homology"/>